<feature type="domain" description="C2H2-type" evidence="3">
    <location>
        <begin position="63"/>
        <end position="92"/>
    </location>
</feature>
<keyword evidence="1" id="KW-0479">Metal-binding</keyword>
<organism evidence="4 5">
    <name type="scientific">Timema podura</name>
    <name type="common">Walking stick</name>
    <dbReference type="NCBI Taxonomy" id="61482"/>
    <lineage>
        <taxon>Eukaryota</taxon>
        <taxon>Metazoa</taxon>
        <taxon>Ecdysozoa</taxon>
        <taxon>Arthropoda</taxon>
        <taxon>Hexapoda</taxon>
        <taxon>Insecta</taxon>
        <taxon>Pterygota</taxon>
        <taxon>Neoptera</taxon>
        <taxon>Polyneoptera</taxon>
        <taxon>Phasmatodea</taxon>
        <taxon>Timematodea</taxon>
        <taxon>Timematoidea</taxon>
        <taxon>Timematidae</taxon>
        <taxon>Timema</taxon>
    </lineage>
</organism>
<dbReference type="Gene3D" id="3.30.160.60">
    <property type="entry name" value="Classic Zinc Finger"/>
    <property type="match status" value="1"/>
</dbReference>
<evidence type="ECO:0000313" key="4">
    <source>
        <dbReference type="EMBL" id="CAG2059989.1"/>
    </source>
</evidence>
<sequence>SEPKHDLPVIGSGVYFKSDVLVHAATEAGHIIIDEKRVCKFIVKTEKKSSTNAQESNKVNRHFHCMHPGCGYSFVRYSTMAVHEQKHQADNITETSLKTQNTQHNICTSPSLQDMKKIQEEAGSPMSTRSESIELNSATPLSGNSPSQLRPPFVLRTSSPESLTSKT</sequence>
<protein>
    <recommendedName>
        <fullName evidence="3">C2H2-type domain-containing protein</fullName>
    </recommendedName>
</protein>
<dbReference type="Proteomes" id="UP001153148">
    <property type="component" value="Unassembled WGS sequence"/>
</dbReference>
<dbReference type="EMBL" id="CAJPIN010011129">
    <property type="protein sequence ID" value="CAG2059989.1"/>
    <property type="molecule type" value="Genomic_DNA"/>
</dbReference>
<dbReference type="PROSITE" id="PS00028">
    <property type="entry name" value="ZINC_FINGER_C2H2_1"/>
    <property type="match status" value="1"/>
</dbReference>
<keyword evidence="1" id="KW-0863">Zinc-finger</keyword>
<dbReference type="PROSITE" id="PS50157">
    <property type="entry name" value="ZINC_FINGER_C2H2_2"/>
    <property type="match status" value="1"/>
</dbReference>
<keyword evidence="1" id="KW-0862">Zinc</keyword>
<feature type="non-terminal residue" evidence="4">
    <location>
        <position position="1"/>
    </location>
</feature>
<evidence type="ECO:0000256" key="2">
    <source>
        <dbReference type="SAM" id="MobiDB-lite"/>
    </source>
</evidence>
<feature type="compositionally biased region" description="Polar residues" evidence="2">
    <location>
        <begin position="125"/>
        <end position="148"/>
    </location>
</feature>
<feature type="non-terminal residue" evidence="4">
    <location>
        <position position="167"/>
    </location>
</feature>
<dbReference type="InterPro" id="IPR036236">
    <property type="entry name" value="Znf_C2H2_sf"/>
</dbReference>
<gene>
    <name evidence="4" type="ORF">TPAB3V08_LOCUS6947</name>
</gene>
<keyword evidence="5" id="KW-1185">Reference proteome</keyword>
<accession>A0ABN7NZP5</accession>
<dbReference type="InterPro" id="IPR013087">
    <property type="entry name" value="Znf_C2H2_type"/>
</dbReference>
<name>A0ABN7NZP5_TIMPD</name>
<proteinExistence type="predicted"/>
<feature type="region of interest" description="Disordered" evidence="2">
    <location>
        <begin position="121"/>
        <end position="167"/>
    </location>
</feature>
<evidence type="ECO:0000259" key="3">
    <source>
        <dbReference type="PROSITE" id="PS50157"/>
    </source>
</evidence>
<evidence type="ECO:0000313" key="5">
    <source>
        <dbReference type="Proteomes" id="UP001153148"/>
    </source>
</evidence>
<feature type="compositionally biased region" description="Polar residues" evidence="2">
    <location>
        <begin position="156"/>
        <end position="167"/>
    </location>
</feature>
<comment type="caution">
    <text evidence="4">The sequence shown here is derived from an EMBL/GenBank/DDBJ whole genome shotgun (WGS) entry which is preliminary data.</text>
</comment>
<dbReference type="SUPFAM" id="SSF57667">
    <property type="entry name" value="beta-beta-alpha zinc fingers"/>
    <property type="match status" value="1"/>
</dbReference>
<evidence type="ECO:0000256" key="1">
    <source>
        <dbReference type="PROSITE-ProRule" id="PRU00042"/>
    </source>
</evidence>
<reference evidence="4" key="1">
    <citation type="submission" date="2021-03" db="EMBL/GenBank/DDBJ databases">
        <authorList>
            <person name="Tran Van P."/>
        </authorList>
    </citation>
    <scope>NUCLEOTIDE SEQUENCE</scope>
</reference>